<dbReference type="GO" id="GO:0003688">
    <property type="term" value="F:DNA replication origin binding"/>
    <property type="evidence" value="ECO:0007669"/>
    <property type="project" value="TreeGrafter"/>
</dbReference>
<sequence length="223" mass="24159">MTQIQLPLPFGHRPALGRDDFLVADHSAVALGWLDRWPDWPAPALLLWGPPGCGKTHLAHVFATASGACIVTGDPGLRLDPPFLLTAPAVVIDDADRVSDETGLFHLYNAARDAGKFILLTARTPASRWNIALPDLRSRLQAAPVAEIGSPDDPVIAGVLVKLFADRQIKIGAEVIDYLLRHMDRSFEAAYRTVAAADALSLAEKRPVTVPLLRRILQDSDPS</sequence>
<feature type="domain" description="Hda lid" evidence="2">
    <location>
        <begin position="165"/>
        <end position="217"/>
    </location>
</feature>
<protein>
    <submittedName>
        <fullName evidence="3">DnaA regulatory inactivator Hda</fullName>
    </submittedName>
</protein>
<dbReference type="PANTHER" id="PTHR30050">
    <property type="entry name" value="CHROMOSOMAL REPLICATION INITIATOR PROTEIN DNAA"/>
    <property type="match status" value="1"/>
</dbReference>
<organism evidence="3 4">
    <name type="scientific">Novispirillum itersonii</name>
    <name type="common">Aquaspirillum itersonii</name>
    <dbReference type="NCBI Taxonomy" id="189"/>
    <lineage>
        <taxon>Bacteria</taxon>
        <taxon>Pseudomonadati</taxon>
        <taxon>Pseudomonadota</taxon>
        <taxon>Alphaproteobacteria</taxon>
        <taxon>Rhodospirillales</taxon>
        <taxon>Novispirillaceae</taxon>
        <taxon>Novispirillum</taxon>
    </lineage>
</organism>
<dbReference type="RefSeq" id="WP_184265003.1">
    <property type="nucleotide sequence ID" value="NZ_JACIIX010000014.1"/>
</dbReference>
<proteinExistence type="predicted"/>
<evidence type="ECO:0000313" key="3">
    <source>
        <dbReference type="EMBL" id="MBB6211862.1"/>
    </source>
</evidence>
<dbReference type="Gene3D" id="3.40.50.300">
    <property type="entry name" value="P-loop containing nucleotide triphosphate hydrolases"/>
    <property type="match status" value="2"/>
</dbReference>
<dbReference type="PANTHER" id="PTHR30050:SF5">
    <property type="entry name" value="DNAA REGULATORY INACTIVATOR HDA"/>
    <property type="match status" value="1"/>
</dbReference>
<dbReference type="Gene3D" id="1.10.8.60">
    <property type="match status" value="1"/>
</dbReference>
<dbReference type="Pfam" id="PF00004">
    <property type="entry name" value="AAA"/>
    <property type="match status" value="1"/>
</dbReference>
<evidence type="ECO:0000259" key="2">
    <source>
        <dbReference type="Pfam" id="PF22688"/>
    </source>
</evidence>
<dbReference type="GO" id="GO:0006270">
    <property type="term" value="P:DNA replication initiation"/>
    <property type="evidence" value="ECO:0007669"/>
    <property type="project" value="TreeGrafter"/>
</dbReference>
<name>A0A7X0DQ20_NOVIT</name>
<accession>A0A7X0DQ20</accession>
<dbReference type="InterPro" id="IPR027417">
    <property type="entry name" value="P-loop_NTPase"/>
</dbReference>
<reference evidence="3 4" key="1">
    <citation type="submission" date="2020-08" db="EMBL/GenBank/DDBJ databases">
        <title>Genomic Encyclopedia of Type Strains, Phase IV (KMG-IV): sequencing the most valuable type-strain genomes for metagenomic binning, comparative biology and taxonomic classification.</title>
        <authorList>
            <person name="Goeker M."/>
        </authorList>
    </citation>
    <scope>NUCLEOTIDE SEQUENCE [LARGE SCALE GENOMIC DNA]</scope>
    <source>
        <strain evidence="3 4">DSM 11590</strain>
    </source>
</reference>
<dbReference type="GO" id="GO:0005886">
    <property type="term" value="C:plasma membrane"/>
    <property type="evidence" value="ECO:0007669"/>
    <property type="project" value="TreeGrafter"/>
</dbReference>
<dbReference type="GO" id="GO:0016887">
    <property type="term" value="F:ATP hydrolysis activity"/>
    <property type="evidence" value="ECO:0007669"/>
    <property type="project" value="InterPro"/>
</dbReference>
<dbReference type="Pfam" id="PF22688">
    <property type="entry name" value="Hda_lid"/>
    <property type="match status" value="1"/>
</dbReference>
<evidence type="ECO:0000259" key="1">
    <source>
        <dbReference type="Pfam" id="PF00004"/>
    </source>
</evidence>
<gene>
    <name evidence="3" type="ORF">FHS48_003306</name>
</gene>
<dbReference type="SUPFAM" id="SSF52540">
    <property type="entry name" value="P-loop containing nucleoside triphosphate hydrolases"/>
    <property type="match status" value="1"/>
</dbReference>
<evidence type="ECO:0000313" key="4">
    <source>
        <dbReference type="Proteomes" id="UP000544872"/>
    </source>
</evidence>
<dbReference type="GO" id="GO:0005524">
    <property type="term" value="F:ATP binding"/>
    <property type="evidence" value="ECO:0007669"/>
    <property type="project" value="InterPro"/>
</dbReference>
<dbReference type="AlphaFoldDB" id="A0A7X0DQ20"/>
<feature type="domain" description="ATPase AAA-type core" evidence="1">
    <location>
        <begin position="45"/>
        <end position="71"/>
    </location>
</feature>
<dbReference type="InterPro" id="IPR003959">
    <property type="entry name" value="ATPase_AAA_core"/>
</dbReference>
<dbReference type="EMBL" id="JACIIX010000014">
    <property type="protein sequence ID" value="MBB6211862.1"/>
    <property type="molecule type" value="Genomic_DNA"/>
</dbReference>
<keyword evidence="4" id="KW-1185">Reference proteome</keyword>
<dbReference type="Proteomes" id="UP000544872">
    <property type="component" value="Unassembled WGS sequence"/>
</dbReference>
<dbReference type="InterPro" id="IPR055199">
    <property type="entry name" value="Hda_lid"/>
</dbReference>
<comment type="caution">
    <text evidence="3">The sequence shown here is derived from an EMBL/GenBank/DDBJ whole genome shotgun (WGS) entry which is preliminary data.</text>
</comment>